<dbReference type="PANTHER" id="PTHR35936:SF35">
    <property type="entry name" value="L-CYSTINE-BINDING PROTEIN TCYJ"/>
    <property type="match status" value="1"/>
</dbReference>
<dbReference type="AlphaFoldDB" id="A0A3B0XDP6"/>
<protein>
    <submittedName>
        <fullName evidence="1">Uncharacterized protein</fullName>
    </submittedName>
</protein>
<dbReference type="EMBL" id="UOFG01000092">
    <property type="protein sequence ID" value="VAW59709.1"/>
    <property type="molecule type" value="Genomic_DNA"/>
</dbReference>
<gene>
    <name evidence="1" type="ORF">MNBD_GAMMA11-1831</name>
</gene>
<organism evidence="1">
    <name type="scientific">hydrothermal vent metagenome</name>
    <dbReference type="NCBI Taxonomy" id="652676"/>
    <lineage>
        <taxon>unclassified sequences</taxon>
        <taxon>metagenomes</taxon>
        <taxon>ecological metagenomes</taxon>
    </lineage>
</organism>
<dbReference type="SUPFAM" id="SSF53850">
    <property type="entry name" value="Periplasmic binding protein-like II"/>
    <property type="match status" value="1"/>
</dbReference>
<reference evidence="1" key="1">
    <citation type="submission" date="2018-06" db="EMBL/GenBank/DDBJ databases">
        <authorList>
            <person name="Zhirakovskaya E."/>
        </authorList>
    </citation>
    <scope>NUCLEOTIDE SEQUENCE</scope>
</reference>
<accession>A0A3B0XDP6</accession>
<dbReference type="Gene3D" id="3.40.190.10">
    <property type="entry name" value="Periplasmic binding protein-like II"/>
    <property type="match status" value="2"/>
</dbReference>
<proteinExistence type="predicted"/>
<evidence type="ECO:0000313" key="1">
    <source>
        <dbReference type="EMBL" id="VAW59709.1"/>
    </source>
</evidence>
<sequence>MKIQVSVEAAFYNKKSFFLSIGGKCSMLTDQLPRHFLCVLLLFIFACSLSNANTPLTITSGRGEPFVNIEHNGFYDLIVENMFQRIGVEAKTILLPSERSLINANSGVDDGNIARIRGIEKKYKNLVMVPEKVIDFDFVAFTKNRQFEIEGWKSLKPYNVAFINGWKAFEKNVKHYKSLVRTRDSAQLFELLNNDRVDVVLYDLWSGAWRNRQHSDNVDYLRPPVASYQLYLYINKKHKKLIPELSNALVSMKTDGTYQRIYEQTLNKLLKEHLY</sequence>
<dbReference type="PANTHER" id="PTHR35936">
    <property type="entry name" value="MEMBRANE-BOUND LYTIC MUREIN TRANSGLYCOSYLASE F"/>
    <property type="match status" value="1"/>
</dbReference>
<name>A0A3B0XDP6_9ZZZZ</name>